<dbReference type="Pfam" id="PF05730">
    <property type="entry name" value="CFEM"/>
    <property type="match status" value="1"/>
</dbReference>
<dbReference type="GO" id="GO:0098552">
    <property type="term" value="C:side of membrane"/>
    <property type="evidence" value="ECO:0007669"/>
    <property type="project" value="UniProtKB-KW"/>
</dbReference>
<comment type="caution">
    <text evidence="10">The sequence shown here is derived from an EMBL/GenBank/DDBJ whole genome shotgun (WGS) entry which is preliminary data.</text>
</comment>
<keyword evidence="7" id="KW-1015">Disulfide bond</keyword>
<dbReference type="OrthoDB" id="3767534at2759"/>
<organism evidence="10 11">
    <name type="scientific">Ophiocordyceps sinensis</name>
    <dbReference type="NCBI Taxonomy" id="72228"/>
    <lineage>
        <taxon>Eukaryota</taxon>
        <taxon>Fungi</taxon>
        <taxon>Dikarya</taxon>
        <taxon>Ascomycota</taxon>
        <taxon>Pezizomycotina</taxon>
        <taxon>Sordariomycetes</taxon>
        <taxon>Hypocreomycetidae</taxon>
        <taxon>Hypocreales</taxon>
        <taxon>Ophiocordycipitaceae</taxon>
        <taxon>Ophiocordyceps</taxon>
    </lineage>
</organism>
<proteinExistence type="inferred from homology"/>
<reference evidence="10 11" key="1">
    <citation type="journal article" date="2020" name="Genome Biol. Evol.">
        <title>A new high-quality draft genome assembly of the Chinese cordyceps Ophiocordyceps sinensis.</title>
        <authorList>
            <person name="Shu R."/>
            <person name="Zhang J."/>
            <person name="Meng Q."/>
            <person name="Zhang H."/>
            <person name="Zhou G."/>
            <person name="Li M."/>
            <person name="Wu P."/>
            <person name="Zhao Y."/>
            <person name="Chen C."/>
            <person name="Qin Q."/>
        </authorList>
    </citation>
    <scope>NUCLEOTIDE SEQUENCE [LARGE SCALE GENOMIC DNA]</scope>
    <source>
        <strain evidence="10 11">IOZ07</strain>
    </source>
</reference>
<evidence type="ECO:0000256" key="8">
    <source>
        <dbReference type="ARBA" id="ARBA00023288"/>
    </source>
</evidence>
<evidence type="ECO:0000256" key="2">
    <source>
        <dbReference type="ARBA" id="ARBA00004613"/>
    </source>
</evidence>
<dbReference type="Proteomes" id="UP000557566">
    <property type="component" value="Unassembled WGS sequence"/>
</dbReference>
<keyword evidence="8" id="KW-0449">Lipoprotein</keyword>
<dbReference type="AlphaFoldDB" id="A0A8H4LT80"/>
<sequence length="133" mass="13917">MTRFPGNTGGIYLALLPSHLPQVSIGALSLVALTHFATASEQCLSLTSRIPTCARSCVQSAAYKVGCDSEDLACRCTKSNYDAIQTSAWSCITDCGFIVAVKALHARKVMCQCVRTATPAAAPAVATLEATTC</sequence>
<evidence type="ECO:0000256" key="1">
    <source>
        <dbReference type="ARBA" id="ARBA00004589"/>
    </source>
</evidence>
<keyword evidence="4" id="KW-0964">Secreted</keyword>
<keyword evidence="6" id="KW-0732">Signal</keyword>
<dbReference type="EMBL" id="JAAVMX010000009">
    <property type="protein sequence ID" value="KAF4504471.1"/>
    <property type="molecule type" value="Genomic_DNA"/>
</dbReference>
<dbReference type="InterPro" id="IPR008427">
    <property type="entry name" value="Extracellular_membr_CFEM_dom"/>
</dbReference>
<evidence type="ECO:0000256" key="7">
    <source>
        <dbReference type="ARBA" id="ARBA00023157"/>
    </source>
</evidence>
<name>A0A8H4LT80_9HYPO</name>
<dbReference type="GO" id="GO:0005576">
    <property type="term" value="C:extracellular region"/>
    <property type="evidence" value="ECO:0007669"/>
    <property type="project" value="UniProtKB-SubCell"/>
</dbReference>
<comment type="similarity">
    <text evidence="3">Belongs to the RBT5 family.</text>
</comment>
<evidence type="ECO:0000256" key="4">
    <source>
        <dbReference type="ARBA" id="ARBA00022525"/>
    </source>
</evidence>
<keyword evidence="5" id="KW-0325">Glycoprotein</keyword>
<gene>
    <name evidence="10" type="ORF">G6O67_007921</name>
</gene>
<keyword evidence="11" id="KW-1185">Reference proteome</keyword>
<evidence type="ECO:0000256" key="3">
    <source>
        <dbReference type="ARBA" id="ARBA00010031"/>
    </source>
</evidence>
<evidence type="ECO:0000256" key="5">
    <source>
        <dbReference type="ARBA" id="ARBA00022622"/>
    </source>
</evidence>
<keyword evidence="5" id="KW-0472">Membrane</keyword>
<feature type="domain" description="CFEM" evidence="9">
    <location>
        <begin position="48"/>
        <end position="111"/>
    </location>
</feature>
<evidence type="ECO:0000313" key="11">
    <source>
        <dbReference type="Proteomes" id="UP000557566"/>
    </source>
</evidence>
<protein>
    <recommendedName>
        <fullName evidence="9">CFEM domain-containing protein</fullName>
    </recommendedName>
</protein>
<evidence type="ECO:0000256" key="6">
    <source>
        <dbReference type="ARBA" id="ARBA00022729"/>
    </source>
</evidence>
<keyword evidence="5" id="KW-0336">GPI-anchor</keyword>
<comment type="subcellular location">
    <subcellularLocation>
        <location evidence="1">Membrane</location>
        <topology evidence="1">Lipid-anchor</topology>
        <topology evidence="1">GPI-anchor</topology>
    </subcellularLocation>
    <subcellularLocation>
        <location evidence="2">Secreted</location>
    </subcellularLocation>
</comment>
<accession>A0A8H4LT80</accession>
<evidence type="ECO:0000313" key="10">
    <source>
        <dbReference type="EMBL" id="KAF4504471.1"/>
    </source>
</evidence>
<evidence type="ECO:0000259" key="9">
    <source>
        <dbReference type="Pfam" id="PF05730"/>
    </source>
</evidence>